<dbReference type="Proteomes" id="UP000054279">
    <property type="component" value="Unassembled WGS sequence"/>
</dbReference>
<organism evidence="2 3">
    <name type="scientific">Sphaerobolus stellatus (strain SS14)</name>
    <dbReference type="NCBI Taxonomy" id="990650"/>
    <lineage>
        <taxon>Eukaryota</taxon>
        <taxon>Fungi</taxon>
        <taxon>Dikarya</taxon>
        <taxon>Basidiomycota</taxon>
        <taxon>Agaricomycotina</taxon>
        <taxon>Agaricomycetes</taxon>
        <taxon>Phallomycetidae</taxon>
        <taxon>Geastrales</taxon>
        <taxon>Sphaerobolaceae</taxon>
        <taxon>Sphaerobolus</taxon>
    </lineage>
</organism>
<sequence length="191" mass="22218">MEKLKPTGEDGNHGRGVFRELTKDDLIMISSWMEEHRMWRDKGEVAEAEAAKTGKGKRELSWIWKIQFGTTEPDRDKLSEAVDEWTTEVIRIEWLHAEASVSRFEEEMKQLEAESERVGKTFRYYQRKWLLAVLTTHKEALRIMEAGGEIPRSMAGAMAYGRRQAIAFERLAITEESRFADLQIEKVKLNI</sequence>
<gene>
    <name evidence="2" type="ORF">M422DRAFT_267177</name>
</gene>
<accession>A0A0C9UQ86</accession>
<evidence type="ECO:0000256" key="1">
    <source>
        <dbReference type="SAM" id="Coils"/>
    </source>
</evidence>
<evidence type="ECO:0000313" key="3">
    <source>
        <dbReference type="Proteomes" id="UP000054279"/>
    </source>
</evidence>
<dbReference type="AlphaFoldDB" id="A0A0C9UQ86"/>
<proteinExistence type="predicted"/>
<protein>
    <submittedName>
        <fullName evidence="2">Uncharacterized protein</fullName>
    </submittedName>
</protein>
<feature type="coiled-coil region" evidence="1">
    <location>
        <begin position="94"/>
        <end position="121"/>
    </location>
</feature>
<dbReference type="HOGENOM" id="CLU_1422244_0_0_1"/>
<keyword evidence="3" id="KW-1185">Reference proteome</keyword>
<name>A0A0C9UQ86_SPHS4</name>
<evidence type="ECO:0000313" key="2">
    <source>
        <dbReference type="EMBL" id="KIJ31227.1"/>
    </source>
</evidence>
<dbReference type="EMBL" id="KN837246">
    <property type="protein sequence ID" value="KIJ31227.1"/>
    <property type="molecule type" value="Genomic_DNA"/>
</dbReference>
<keyword evidence="1" id="KW-0175">Coiled coil</keyword>
<reference evidence="2 3" key="1">
    <citation type="submission" date="2014-06" db="EMBL/GenBank/DDBJ databases">
        <title>Evolutionary Origins and Diversification of the Mycorrhizal Mutualists.</title>
        <authorList>
            <consortium name="DOE Joint Genome Institute"/>
            <consortium name="Mycorrhizal Genomics Consortium"/>
            <person name="Kohler A."/>
            <person name="Kuo A."/>
            <person name="Nagy L.G."/>
            <person name="Floudas D."/>
            <person name="Copeland A."/>
            <person name="Barry K.W."/>
            <person name="Cichocki N."/>
            <person name="Veneault-Fourrey C."/>
            <person name="LaButti K."/>
            <person name="Lindquist E.A."/>
            <person name="Lipzen A."/>
            <person name="Lundell T."/>
            <person name="Morin E."/>
            <person name="Murat C."/>
            <person name="Riley R."/>
            <person name="Ohm R."/>
            <person name="Sun H."/>
            <person name="Tunlid A."/>
            <person name="Henrissat B."/>
            <person name="Grigoriev I.V."/>
            <person name="Hibbett D.S."/>
            <person name="Martin F."/>
        </authorList>
    </citation>
    <scope>NUCLEOTIDE SEQUENCE [LARGE SCALE GENOMIC DNA]</scope>
    <source>
        <strain evidence="2 3">SS14</strain>
    </source>
</reference>